<feature type="compositionally biased region" description="Pro residues" evidence="6">
    <location>
        <begin position="19"/>
        <end position="31"/>
    </location>
</feature>
<gene>
    <name evidence="8" type="ORF">FEK34_04410</name>
</gene>
<dbReference type="GO" id="GO:0005829">
    <property type="term" value="C:cytosol"/>
    <property type="evidence" value="ECO:0007669"/>
    <property type="project" value="TreeGrafter"/>
</dbReference>
<keyword evidence="3 5" id="KW-0347">Helicase</keyword>
<evidence type="ECO:0000256" key="3">
    <source>
        <dbReference type="ARBA" id="ARBA00022806"/>
    </source>
</evidence>
<feature type="region of interest" description="Disordered" evidence="6">
    <location>
        <begin position="717"/>
        <end position="739"/>
    </location>
</feature>
<evidence type="ECO:0000259" key="7">
    <source>
        <dbReference type="PROSITE" id="PS51198"/>
    </source>
</evidence>
<feature type="compositionally biased region" description="Polar residues" evidence="6">
    <location>
        <begin position="727"/>
        <end position="739"/>
    </location>
</feature>
<name>A0A5R8NX97_9NOCA</name>
<feature type="compositionally biased region" description="Low complexity" evidence="6">
    <location>
        <begin position="1"/>
        <end position="18"/>
    </location>
</feature>
<reference evidence="8 9" key="1">
    <citation type="submission" date="2019-05" db="EMBL/GenBank/DDBJ databases">
        <title>Genomes sequences of two Nocardia cyriacigeorgica environmental isolates, type strains Nocardia asteroides ATCC 19247 and Nocardia cyriacigeorgica DSM 44484.</title>
        <authorList>
            <person name="Vautrin F."/>
            <person name="Bergeron E."/>
            <person name="Dubost A."/>
            <person name="Abrouk D."/>
            <person name="Rodriguez Nava V."/>
            <person name="Pujic P."/>
        </authorList>
    </citation>
    <scope>NUCLEOTIDE SEQUENCE [LARGE SCALE GENOMIC DNA]</scope>
    <source>
        <strain evidence="8 9">EML 446</strain>
    </source>
</reference>
<dbReference type="SUPFAM" id="SSF52540">
    <property type="entry name" value="P-loop containing nucleoside triphosphate hydrolases"/>
    <property type="match status" value="1"/>
</dbReference>
<feature type="binding site" evidence="5">
    <location>
        <begin position="290"/>
        <end position="297"/>
    </location>
    <ligand>
        <name>ATP</name>
        <dbReference type="ChEBI" id="CHEBI:30616"/>
    </ligand>
</feature>
<dbReference type="GO" id="GO:0043138">
    <property type="term" value="F:3'-5' DNA helicase activity"/>
    <property type="evidence" value="ECO:0007669"/>
    <property type="project" value="TreeGrafter"/>
</dbReference>
<evidence type="ECO:0000313" key="9">
    <source>
        <dbReference type="Proteomes" id="UP000306378"/>
    </source>
</evidence>
<accession>A0A5R8NX97</accession>
<protein>
    <submittedName>
        <fullName evidence="8">ATP-dependent helicase</fullName>
    </submittedName>
</protein>
<evidence type="ECO:0000256" key="1">
    <source>
        <dbReference type="ARBA" id="ARBA00022741"/>
    </source>
</evidence>
<comment type="caution">
    <text evidence="8">The sequence shown here is derived from an EMBL/GenBank/DDBJ whole genome shotgun (WGS) entry which is preliminary data.</text>
</comment>
<dbReference type="Proteomes" id="UP000306378">
    <property type="component" value="Unassembled WGS sequence"/>
</dbReference>
<organism evidence="8 9">
    <name type="scientific">Nocardia cyriacigeorgica</name>
    <dbReference type="NCBI Taxonomy" id="135487"/>
    <lineage>
        <taxon>Bacteria</taxon>
        <taxon>Bacillati</taxon>
        <taxon>Actinomycetota</taxon>
        <taxon>Actinomycetes</taxon>
        <taxon>Mycobacteriales</taxon>
        <taxon>Nocardiaceae</taxon>
        <taxon>Nocardia</taxon>
    </lineage>
</organism>
<dbReference type="PANTHER" id="PTHR11070:SF45">
    <property type="entry name" value="DNA 3'-5' HELICASE"/>
    <property type="match status" value="1"/>
</dbReference>
<feature type="domain" description="UvrD-like helicase ATP-binding" evidence="7">
    <location>
        <begin position="269"/>
        <end position="564"/>
    </location>
</feature>
<dbReference type="PROSITE" id="PS51198">
    <property type="entry name" value="UVRD_HELICASE_ATP_BIND"/>
    <property type="match status" value="1"/>
</dbReference>
<dbReference type="Pfam" id="PF00580">
    <property type="entry name" value="UvrD-helicase"/>
    <property type="match status" value="1"/>
</dbReference>
<dbReference type="EMBL" id="VBUT01000002">
    <property type="protein sequence ID" value="TLF80927.1"/>
    <property type="molecule type" value="Genomic_DNA"/>
</dbReference>
<dbReference type="AlphaFoldDB" id="A0A5R8NX97"/>
<evidence type="ECO:0000256" key="5">
    <source>
        <dbReference type="PROSITE-ProRule" id="PRU00560"/>
    </source>
</evidence>
<dbReference type="GO" id="GO:0016787">
    <property type="term" value="F:hydrolase activity"/>
    <property type="evidence" value="ECO:0007669"/>
    <property type="project" value="UniProtKB-UniRule"/>
</dbReference>
<proteinExistence type="predicted"/>
<dbReference type="GO" id="GO:0003677">
    <property type="term" value="F:DNA binding"/>
    <property type="evidence" value="ECO:0007669"/>
    <property type="project" value="InterPro"/>
</dbReference>
<feature type="region of interest" description="Disordered" evidence="6">
    <location>
        <begin position="1"/>
        <end position="32"/>
    </location>
</feature>
<evidence type="ECO:0000256" key="2">
    <source>
        <dbReference type="ARBA" id="ARBA00022801"/>
    </source>
</evidence>
<evidence type="ECO:0000256" key="6">
    <source>
        <dbReference type="SAM" id="MobiDB-lite"/>
    </source>
</evidence>
<keyword evidence="1 5" id="KW-0547">Nucleotide-binding</keyword>
<dbReference type="GO" id="GO:0000725">
    <property type="term" value="P:recombinational repair"/>
    <property type="evidence" value="ECO:0007669"/>
    <property type="project" value="TreeGrafter"/>
</dbReference>
<feature type="compositionally biased region" description="Basic and acidic residues" evidence="6">
    <location>
        <begin position="717"/>
        <end position="726"/>
    </location>
</feature>
<keyword evidence="4 5" id="KW-0067">ATP-binding</keyword>
<dbReference type="Gene3D" id="3.40.50.300">
    <property type="entry name" value="P-loop containing nucleotide triphosphate hydrolases"/>
    <property type="match status" value="3"/>
</dbReference>
<dbReference type="PANTHER" id="PTHR11070">
    <property type="entry name" value="UVRD / RECB / PCRA DNA HELICASE FAMILY MEMBER"/>
    <property type="match status" value="1"/>
</dbReference>
<evidence type="ECO:0000313" key="8">
    <source>
        <dbReference type="EMBL" id="TLF80927.1"/>
    </source>
</evidence>
<dbReference type="InterPro" id="IPR027417">
    <property type="entry name" value="P-loop_NTPase"/>
</dbReference>
<evidence type="ECO:0000256" key="4">
    <source>
        <dbReference type="ARBA" id="ARBA00022840"/>
    </source>
</evidence>
<dbReference type="InterPro" id="IPR000212">
    <property type="entry name" value="DNA_helicase_UvrD/REP"/>
</dbReference>
<sequence>MLGRRPMPCGRGRCGRPAQPEPAPCRGPPRPSTDWLHSGLRNRNTHGCNGLTVLLIAGSRAARGSAMTNSDSRRSRIYQILRQIPDLTPRHRNFLSVPLNDDFWHVLVHRDLPHQPVNEAAAIVIGSRGVHLLVFVERGQRFLRTDEIARKAKPFVAGLHNDRHYLVAHRMRTILLLPDGIEVAASGQHLSTRLADFAANLSRLTPDFSPARARAIADEIESRASNYRRIRTDVSPRSPSEPALIDRADLVAHQRAQAAARPLDDWKTFRDPDQIGLINRNFRGPAWISGPAGTGKTVVALHRMARHLRHNSGPALYTTFVTTLAACQRTHFRRLAREVSDRAEFVGLHAWANQLIIDRGGYIKVEPKQTDAAFQQAWRHAGATLSAIDPRADYWRTEIDRVIKGRGIPDLPHYWEHDRSGRSGPDLDRDQRGLVWNELYLPYCEILRKQRISDFNDMISLALEMLNEKPYDKPYGMVVVDEIQDITLNGLRLAHAIAGGGDDAPLLLVGDGQQQVYEGGCRPADAGIDVRGRTALLRVNYRNRAAVYRRAATVNALNTLGRLEGFTGCALHEARVVLPGGDTVDWQGSVDELDAALVTAIRRRSAPLSELAVITTSRQLGSTVVDGLRKAGIAATALEDYRGERTEAIKVGTVHRAKGLEFTGIFYVTEPPRPSARSSTGADRQRSELWDRQTMVAITRARDFAWVGFIAPRAADRRDHGRDRVNRATTLGPTGWTRT</sequence>
<dbReference type="GO" id="GO:0005524">
    <property type="term" value="F:ATP binding"/>
    <property type="evidence" value="ECO:0007669"/>
    <property type="project" value="UniProtKB-UniRule"/>
</dbReference>
<dbReference type="InterPro" id="IPR014016">
    <property type="entry name" value="UvrD-like_ATP-bd"/>
</dbReference>
<keyword evidence="2 5" id="KW-0378">Hydrolase</keyword>